<dbReference type="EMBL" id="LT629770">
    <property type="protein sequence ID" value="SDR72238.1"/>
    <property type="molecule type" value="Genomic_DNA"/>
</dbReference>
<evidence type="ECO:0000313" key="2">
    <source>
        <dbReference type="EMBL" id="SDR70296.1"/>
    </source>
</evidence>
<dbReference type="GeneID" id="36299809"/>
<dbReference type="Pfam" id="PF06074">
    <property type="entry name" value="Portal_Mu"/>
    <property type="match status" value="1"/>
</dbReference>
<dbReference type="Proteomes" id="UP000182126">
    <property type="component" value="Chromosome I"/>
</dbReference>
<name>A0A1H1L719_9MICO</name>
<organism evidence="2 4">
    <name type="scientific">Microbacterium paraoxydans</name>
    <dbReference type="NCBI Taxonomy" id="199592"/>
    <lineage>
        <taxon>Bacteria</taxon>
        <taxon>Bacillati</taxon>
        <taxon>Actinomycetota</taxon>
        <taxon>Actinomycetes</taxon>
        <taxon>Micrococcales</taxon>
        <taxon>Microbacteriaceae</taxon>
        <taxon>Microbacterium</taxon>
    </lineage>
</organism>
<sequence>MADEIGYVKDGALRGWSSLADEAHEKNIDLQWPHSLEVYDQMRREDAQVGSVVRAVTLPIRSTRWEIDPAGARDEVVKLVAQDLGLPVKGQEEPERPKRERGRFSWDEFLRLALLELVFGHSVFEQVYRIEDGRARLGKLAWRPPRTISKFEVAKDGGLIAVHQHGVFGSTTVKIPVDRLVVFVNEREGANWIGQSLLRQAYKNWLLKDRLLRIQALVGERNGLGVPVVTGAELPESISKDTAKAEEWLKAQKDEGLKLATDFRAGEAAGAFVPHGGSVELKGVTGKLPDIDGPIRYHDEQIAHAVLAHLLTLGGDKSTGSYALGDTFADVLTGSLNAVMKHLADVTNQHVVEDLVDQNWGPEEPAPRIVPVPLGKDAPLTAEAIRALIDCGAFTADAELEKYLRARYGLPAHDPDTARKRTTTTQSAAGEPAPTEEAA</sequence>
<feature type="compositionally biased region" description="Low complexity" evidence="1">
    <location>
        <begin position="428"/>
        <end position="439"/>
    </location>
</feature>
<gene>
    <name evidence="2" type="ORF">SAMN04489809_0003</name>
    <name evidence="3" type="ORF">SAMN04489809_0079</name>
</gene>
<dbReference type="EMBL" id="LT629770">
    <property type="protein sequence ID" value="SDR70296.1"/>
    <property type="molecule type" value="Genomic_DNA"/>
</dbReference>
<protein>
    <recommendedName>
        <fullName evidence="5">Mu-like prophage protein gp29</fullName>
    </recommendedName>
</protein>
<proteinExistence type="predicted"/>
<evidence type="ECO:0008006" key="5">
    <source>
        <dbReference type="Google" id="ProtNLM"/>
    </source>
</evidence>
<dbReference type="AlphaFoldDB" id="A0A1H1L719"/>
<evidence type="ECO:0000256" key="1">
    <source>
        <dbReference type="SAM" id="MobiDB-lite"/>
    </source>
</evidence>
<dbReference type="RefSeq" id="WP_060921023.1">
    <property type="nucleotide sequence ID" value="NZ_LT629770.1"/>
</dbReference>
<evidence type="ECO:0000313" key="4">
    <source>
        <dbReference type="Proteomes" id="UP000182126"/>
    </source>
</evidence>
<feature type="region of interest" description="Disordered" evidence="1">
    <location>
        <begin position="411"/>
        <end position="439"/>
    </location>
</feature>
<reference evidence="2 4" key="1">
    <citation type="submission" date="2016-10" db="EMBL/GenBank/DDBJ databases">
        <authorList>
            <person name="de Groot N.N."/>
        </authorList>
    </citation>
    <scope>NUCLEOTIDE SEQUENCE [LARGE SCALE GENOMIC DNA]</scope>
    <source>
        <strain evidence="2 4">DSM 15019</strain>
    </source>
</reference>
<dbReference type="InterPro" id="IPR009279">
    <property type="entry name" value="Portal_Mu"/>
</dbReference>
<evidence type="ECO:0000313" key="3">
    <source>
        <dbReference type="EMBL" id="SDR72238.1"/>
    </source>
</evidence>
<accession>A0A1H1L719</accession>